<dbReference type="Proteomes" id="UP000615989">
    <property type="component" value="Unassembled WGS sequence"/>
</dbReference>
<organism evidence="2 3">
    <name type="scientific">Aromatoleum anaerobium</name>
    <dbReference type="NCBI Taxonomy" id="182180"/>
    <lineage>
        <taxon>Bacteria</taxon>
        <taxon>Pseudomonadati</taxon>
        <taxon>Pseudomonadota</taxon>
        <taxon>Betaproteobacteria</taxon>
        <taxon>Rhodocyclales</taxon>
        <taxon>Rhodocyclaceae</taxon>
        <taxon>Aromatoleum</taxon>
    </lineage>
</organism>
<comment type="caution">
    <text evidence="2">The sequence shown here is derived from an EMBL/GenBank/DDBJ whole genome shotgun (WGS) entry which is preliminary data.</text>
</comment>
<accession>A0ABX1PQB4</accession>
<dbReference type="RefSeq" id="WP_169118932.1">
    <property type="nucleotide sequence ID" value="NZ_WTVG02000034.1"/>
</dbReference>
<dbReference type="EMBL" id="WTVG01000035">
    <property type="protein sequence ID" value="NMG25580.1"/>
    <property type="molecule type" value="Genomic_DNA"/>
</dbReference>
<evidence type="ECO:0000313" key="3">
    <source>
        <dbReference type="Proteomes" id="UP000615989"/>
    </source>
</evidence>
<keyword evidence="3" id="KW-1185">Reference proteome</keyword>
<reference evidence="2" key="1">
    <citation type="submission" date="2019-12" db="EMBL/GenBank/DDBJ databases">
        <title>Comparative genomics gives insights into the taxonomy of the Azoarcus-Aromatoleum group and reveals separate origins of nif in the plant-associated Azoarcus and non-plant-associated Aromatoleum sub-groups.</title>
        <authorList>
            <person name="Lafos M."/>
            <person name="Maluk M."/>
            <person name="Batista M."/>
            <person name="Junghare M."/>
            <person name="Carmona M."/>
            <person name="Faoro H."/>
            <person name="Cruz L.M."/>
            <person name="Battistoni F."/>
            <person name="De Souza E."/>
            <person name="Pedrosa F."/>
            <person name="Chen W.-M."/>
            <person name="Poole P.S."/>
            <person name="Dixon R.A."/>
            <person name="James E.K."/>
        </authorList>
    </citation>
    <scope>NUCLEOTIDE SEQUENCE</scope>
    <source>
        <strain evidence="2">LuFRes1</strain>
    </source>
</reference>
<proteinExistence type="predicted"/>
<sequence>MNSQKFSASSPTRSRPTKPSTWLASNRLTPSEIALLQQSKKSIADYVQKELPERLKQRHLEHMLTKV</sequence>
<protein>
    <submittedName>
        <fullName evidence="2">Uncharacterized protein</fullName>
    </submittedName>
</protein>
<name>A0ABX1PQB4_9RHOO</name>
<evidence type="ECO:0000256" key="1">
    <source>
        <dbReference type="SAM" id="MobiDB-lite"/>
    </source>
</evidence>
<evidence type="ECO:0000313" key="2">
    <source>
        <dbReference type="EMBL" id="NMG25580.1"/>
    </source>
</evidence>
<feature type="region of interest" description="Disordered" evidence="1">
    <location>
        <begin position="1"/>
        <end position="26"/>
    </location>
</feature>
<feature type="compositionally biased region" description="Low complexity" evidence="1">
    <location>
        <begin position="7"/>
        <end position="21"/>
    </location>
</feature>
<gene>
    <name evidence="2" type="ORF">GO606_12780</name>
</gene>